<dbReference type="GO" id="GO:0005096">
    <property type="term" value="F:GTPase activator activity"/>
    <property type="evidence" value="ECO:0007669"/>
    <property type="project" value="TreeGrafter"/>
</dbReference>
<dbReference type="GO" id="GO:0032878">
    <property type="term" value="P:regulation of establishment or maintenance of cell polarity"/>
    <property type="evidence" value="ECO:0007669"/>
    <property type="project" value="TreeGrafter"/>
</dbReference>
<protein>
    <submittedName>
        <fullName evidence="2">Uncharacterized protein</fullName>
    </submittedName>
</protein>
<dbReference type="AlphaFoldDB" id="A0AAV6TW10"/>
<dbReference type="GO" id="GO:0019905">
    <property type="term" value="F:syntaxin binding"/>
    <property type="evidence" value="ECO:0007669"/>
    <property type="project" value="TreeGrafter"/>
</dbReference>
<accession>A0AAV6TW10</accession>
<gene>
    <name evidence="2" type="ORF">JTE90_006842</name>
</gene>
<name>A0AAV6TW10_9ARAC</name>
<reference evidence="2 3" key="1">
    <citation type="journal article" date="2022" name="Nat. Ecol. Evol.">
        <title>A masculinizing supergene underlies an exaggerated male reproductive morph in a spider.</title>
        <authorList>
            <person name="Hendrickx F."/>
            <person name="De Corte Z."/>
            <person name="Sonet G."/>
            <person name="Van Belleghem S.M."/>
            <person name="Kostlbacher S."/>
            <person name="Vangestel C."/>
        </authorList>
    </citation>
    <scope>NUCLEOTIDE SEQUENCE [LARGE SCALE GENOMIC DNA]</scope>
    <source>
        <strain evidence="2">W744_W776</strain>
    </source>
</reference>
<dbReference type="GO" id="GO:0030864">
    <property type="term" value="C:cortical actin cytoskeleton"/>
    <property type="evidence" value="ECO:0007669"/>
    <property type="project" value="TreeGrafter"/>
</dbReference>
<feature type="region of interest" description="Disordered" evidence="1">
    <location>
        <begin position="78"/>
        <end position="151"/>
    </location>
</feature>
<dbReference type="GO" id="GO:0006893">
    <property type="term" value="P:Golgi to plasma membrane transport"/>
    <property type="evidence" value="ECO:0007669"/>
    <property type="project" value="TreeGrafter"/>
</dbReference>
<feature type="non-terminal residue" evidence="2">
    <location>
        <position position="1"/>
    </location>
</feature>
<evidence type="ECO:0000313" key="3">
    <source>
        <dbReference type="Proteomes" id="UP000827092"/>
    </source>
</evidence>
<comment type="caution">
    <text evidence="2">The sequence shown here is derived from an EMBL/GenBank/DDBJ whole genome shotgun (WGS) entry which is preliminary data.</text>
</comment>
<dbReference type="PANTHER" id="PTHR10241">
    <property type="entry name" value="LETHAL 2 GIANT LARVAE PROTEIN"/>
    <property type="match status" value="1"/>
</dbReference>
<dbReference type="GO" id="GO:0005886">
    <property type="term" value="C:plasma membrane"/>
    <property type="evidence" value="ECO:0007669"/>
    <property type="project" value="TreeGrafter"/>
</dbReference>
<feature type="compositionally biased region" description="Basic and acidic residues" evidence="1">
    <location>
        <begin position="130"/>
        <end position="142"/>
    </location>
</feature>
<organism evidence="2 3">
    <name type="scientific">Oedothorax gibbosus</name>
    <dbReference type="NCBI Taxonomy" id="931172"/>
    <lineage>
        <taxon>Eukaryota</taxon>
        <taxon>Metazoa</taxon>
        <taxon>Ecdysozoa</taxon>
        <taxon>Arthropoda</taxon>
        <taxon>Chelicerata</taxon>
        <taxon>Arachnida</taxon>
        <taxon>Araneae</taxon>
        <taxon>Araneomorphae</taxon>
        <taxon>Entelegynae</taxon>
        <taxon>Araneoidea</taxon>
        <taxon>Linyphiidae</taxon>
        <taxon>Erigoninae</taxon>
        <taxon>Oedothorax</taxon>
    </lineage>
</organism>
<evidence type="ECO:0000313" key="2">
    <source>
        <dbReference type="EMBL" id="KAG8175644.1"/>
    </source>
</evidence>
<dbReference type="GO" id="GO:0051294">
    <property type="term" value="P:establishment of spindle orientation"/>
    <property type="evidence" value="ECO:0007669"/>
    <property type="project" value="TreeGrafter"/>
</dbReference>
<feature type="compositionally biased region" description="Basic and acidic residues" evidence="1">
    <location>
        <begin position="94"/>
        <end position="118"/>
    </location>
</feature>
<proteinExistence type="predicted"/>
<dbReference type="Proteomes" id="UP000827092">
    <property type="component" value="Unassembled WGS sequence"/>
</dbReference>
<keyword evidence="3" id="KW-1185">Reference proteome</keyword>
<evidence type="ECO:0000256" key="1">
    <source>
        <dbReference type="SAM" id="MobiDB-lite"/>
    </source>
</evidence>
<sequence>ENYSEDCMTCLSNQGEISIFTVPDLRRQQAHNVLKREDINGISSTVFTKHGQAFYLHSPCELQRFSLSARDFLEAKSHVELPEGARPPPPEPPVEEKAEGDEVKKEDDKEEVKEEKAVDVVASKVESLAIEEKTEPEGKEDVNASQNESKGDLDITVDSVKDHIGNMCNVSLTAVSEKVESSSKVVQETVTKVSSVVVSTKETVINAKESVITTGDNAKEDVKEAIESARESFMNATENAKNVIQSSKISAKETIISTSEKIVNSTAAD</sequence>
<dbReference type="GO" id="GO:0045159">
    <property type="term" value="F:myosin II binding"/>
    <property type="evidence" value="ECO:0007669"/>
    <property type="project" value="TreeGrafter"/>
</dbReference>
<dbReference type="GO" id="GO:0030866">
    <property type="term" value="P:cortical actin cytoskeleton organization"/>
    <property type="evidence" value="ECO:0007669"/>
    <property type="project" value="TreeGrafter"/>
</dbReference>
<dbReference type="GO" id="GO:0008593">
    <property type="term" value="P:regulation of Notch signaling pathway"/>
    <property type="evidence" value="ECO:0007669"/>
    <property type="project" value="TreeGrafter"/>
</dbReference>
<dbReference type="PANTHER" id="PTHR10241:SF29">
    <property type="entry name" value="LETHAL(2) GIANT LARVAE PROTEIN"/>
    <property type="match status" value="1"/>
</dbReference>
<dbReference type="EMBL" id="JAFNEN010000974">
    <property type="protein sequence ID" value="KAG8175644.1"/>
    <property type="molecule type" value="Genomic_DNA"/>
</dbReference>